<dbReference type="EMBL" id="CP013264">
    <property type="protein sequence ID" value="ALR19991.1"/>
    <property type="molecule type" value="Genomic_DNA"/>
</dbReference>
<evidence type="ECO:0000256" key="1">
    <source>
        <dbReference type="ARBA" id="ARBA00009437"/>
    </source>
</evidence>
<keyword evidence="3" id="KW-0238">DNA-binding</keyword>
<evidence type="ECO:0000259" key="5">
    <source>
        <dbReference type="Pfam" id="PF00126"/>
    </source>
</evidence>
<dbReference type="SUPFAM" id="SSF46785">
    <property type="entry name" value="Winged helix' DNA-binding domain"/>
    <property type="match status" value="1"/>
</dbReference>
<dbReference type="KEGG" id="sbd:ATN00_06405"/>
<dbReference type="Gene3D" id="1.10.10.10">
    <property type="entry name" value="Winged helix-like DNA-binding domain superfamily/Winged helix DNA-binding domain"/>
    <property type="match status" value="1"/>
</dbReference>
<accession>A0A0S3EX81</accession>
<protein>
    <submittedName>
        <fullName evidence="7">LysR family transcriptional regulator</fullName>
    </submittedName>
</protein>
<dbReference type="GO" id="GO:0032993">
    <property type="term" value="C:protein-DNA complex"/>
    <property type="evidence" value="ECO:0007669"/>
    <property type="project" value="TreeGrafter"/>
</dbReference>
<keyword evidence="4" id="KW-0804">Transcription</keyword>
<name>A0A0S3EX81_9SPHN</name>
<organism evidence="7 8">
    <name type="scientific">Sphingobium baderi</name>
    <dbReference type="NCBI Taxonomy" id="1332080"/>
    <lineage>
        <taxon>Bacteria</taxon>
        <taxon>Pseudomonadati</taxon>
        <taxon>Pseudomonadota</taxon>
        <taxon>Alphaproteobacteria</taxon>
        <taxon>Sphingomonadales</taxon>
        <taxon>Sphingomonadaceae</taxon>
        <taxon>Sphingobium</taxon>
    </lineage>
</organism>
<evidence type="ECO:0000259" key="6">
    <source>
        <dbReference type="Pfam" id="PF03466"/>
    </source>
</evidence>
<evidence type="ECO:0000256" key="3">
    <source>
        <dbReference type="ARBA" id="ARBA00023125"/>
    </source>
</evidence>
<dbReference type="RefSeq" id="WP_062063326.1">
    <property type="nucleotide sequence ID" value="NZ_CP013264.1"/>
</dbReference>
<dbReference type="AlphaFoldDB" id="A0A0S3EX81"/>
<dbReference type="GO" id="GO:0003677">
    <property type="term" value="F:DNA binding"/>
    <property type="evidence" value="ECO:0007669"/>
    <property type="project" value="UniProtKB-KW"/>
</dbReference>
<dbReference type="PANTHER" id="PTHR30346">
    <property type="entry name" value="TRANSCRIPTIONAL DUAL REGULATOR HCAR-RELATED"/>
    <property type="match status" value="1"/>
</dbReference>
<evidence type="ECO:0000256" key="4">
    <source>
        <dbReference type="ARBA" id="ARBA00023163"/>
    </source>
</evidence>
<keyword evidence="2" id="KW-0805">Transcription regulation</keyword>
<gene>
    <name evidence="7" type="ORF">ATN00_06405</name>
</gene>
<dbReference type="GO" id="GO:0003700">
    <property type="term" value="F:DNA-binding transcription factor activity"/>
    <property type="evidence" value="ECO:0007669"/>
    <property type="project" value="InterPro"/>
</dbReference>
<dbReference type="Proteomes" id="UP000056968">
    <property type="component" value="Chromosome"/>
</dbReference>
<reference evidence="7 8" key="1">
    <citation type="submission" date="2015-11" db="EMBL/GenBank/DDBJ databases">
        <title>A Two-component Flavoprotein Monooxygenase System MeaXY Responsible for para-Hydroxylation of 2-Methyl-6-ethylaniline and 2,6-Diethylaniline in Sphingobium baderi DE-13.</title>
        <authorList>
            <person name="Cheng M."/>
            <person name="Meng Q."/>
            <person name="Yang Y."/>
            <person name="Chu C."/>
            <person name="Yan X."/>
            <person name="He J."/>
            <person name="Li S."/>
        </authorList>
    </citation>
    <scope>NUCLEOTIDE SEQUENCE [LARGE SCALE GENOMIC DNA]</scope>
    <source>
        <strain evidence="7 8">DE-13</strain>
    </source>
</reference>
<dbReference type="Pfam" id="PF00126">
    <property type="entry name" value="HTH_1"/>
    <property type="match status" value="1"/>
</dbReference>
<dbReference type="InterPro" id="IPR036390">
    <property type="entry name" value="WH_DNA-bd_sf"/>
</dbReference>
<dbReference type="InterPro" id="IPR036388">
    <property type="entry name" value="WH-like_DNA-bd_sf"/>
</dbReference>
<dbReference type="PANTHER" id="PTHR30346:SF28">
    <property type="entry name" value="HTH-TYPE TRANSCRIPTIONAL REGULATOR CYNR"/>
    <property type="match status" value="1"/>
</dbReference>
<evidence type="ECO:0000313" key="8">
    <source>
        <dbReference type="Proteomes" id="UP000056968"/>
    </source>
</evidence>
<sequence>MAKPSLRQLDLFAQMVAAGSIARCASDLGIGIDEIARNIAALEMRLGYRLFDDLHGAARLTRAGHQTAQAMTLLGQHNPEQAIMGTEPPAQPTSPSPAEATRKLITLGAPPPVFGHFQEALAAFEEANDDVAITLDLHILLAEQAREALDRGKVDIAYFYALGEPAGLHSRYGWSEPLSLYAGSAHPLAQQEIVSFWEVEAAPMLTMEPGNGLRAITEDALRHGGITPGPPALESDNLFDIMTALRKGMGWFPAFGPMARDMGRIDGIKRLALEAPLPAIEIRQAISASATETPAVEALADYLFM</sequence>
<dbReference type="Gene3D" id="3.40.190.290">
    <property type="match status" value="1"/>
</dbReference>
<dbReference type="InterPro" id="IPR000847">
    <property type="entry name" value="LysR_HTH_N"/>
</dbReference>
<dbReference type="Pfam" id="PF03466">
    <property type="entry name" value="LysR_substrate"/>
    <property type="match status" value="1"/>
</dbReference>
<dbReference type="CDD" id="cd05466">
    <property type="entry name" value="PBP2_LTTR_substrate"/>
    <property type="match status" value="1"/>
</dbReference>
<feature type="domain" description="LysR substrate-binding" evidence="6">
    <location>
        <begin position="101"/>
        <end position="303"/>
    </location>
</feature>
<dbReference type="SUPFAM" id="SSF53850">
    <property type="entry name" value="Periplasmic binding protein-like II"/>
    <property type="match status" value="1"/>
</dbReference>
<evidence type="ECO:0000313" key="7">
    <source>
        <dbReference type="EMBL" id="ALR19991.1"/>
    </source>
</evidence>
<dbReference type="STRING" id="1332080.ATN00_06405"/>
<keyword evidence="8" id="KW-1185">Reference proteome</keyword>
<comment type="similarity">
    <text evidence="1">Belongs to the LysR transcriptional regulatory family.</text>
</comment>
<feature type="domain" description="HTH lysR-type" evidence="5">
    <location>
        <begin position="6"/>
        <end position="65"/>
    </location>
</feature>
<dbReference type="OrthoDB" id="464481at2"/>
<dbReference type="InterPro" id="IPR005119">
    <property type="entry name" value="LysR_subst-bd"/>
</dbReference>
<proteinExistence type="inferred from homology"/>
<evidence type="ECO:0000256" key="2">
    <source>
        <dbReference type="ARBA" id="ARBA00023015"/>
    </source>
</evidence>